<feature type="region of interest" description="Disordered" evidence="5">
    <location>
        <begin position="1"/>
        <end position="23"/>
    </location>
</feature>
<feature type="transmembrane region" description="Helical" evidence="6">
    <location>
        <begin position="164"/>
        <end position="185"/>
    </location>
</feature>
<dbReference type="PANTHER" id="PTHR11785">
    <property type="entry name" value="AMINO ACID TRANSPORTER"/>
    <property type="match status" value="1"/>
</dbReference>
<dbReference type="InterPro" id="IPR002293">
    <property type="entry name" value="AA/rel_permease1"/>
</dbReference>
<protein>
    <submittedName>
        <fullName evidence="7">ARAD1D28292p</fullName>
    </submittedName>
</protein>
<feature type="transmembrane region" description="Helical" evidence="6">
    <location>
        <begin position="371"/>
        <end position="392"/>
    </location>
</feature>
<sequence>MVFESSPTPSPSGSKNSKSSIHKEQGYGTTDIEVGVDTGYGEAKKQIGIVSAIFLIFNRMIGTGIFATPSSIFSYCGSVGLSLFMWVIGSVIAAAGLWVYLEWGSAIPKNGGEKNYLEFFYRKPRFLAISMYASYVFFLGWAASNSVVFGEYILYAAGVEVGRWNQRLIGFACVTFSFLVHATMLKVGLHLQNLLGLFKLVVIAIIIVSGWVALSGRLDIEKTHAFSNAFAGSETATAYGVVTSLYNIIWSFVGYSNANYALSEAKNPNRILKIAAPIALVSVAIMYLFCNISYFAVVPKEQFDSSGRILAGQYFGIVFGRRGEQALSVFVAISALGNVMSVIFSQGRIVQELAREGLLPFSRFLASNKPLNSPFAGLFEHWAVSVIIVFAPPPGDAYNFILNLISYPLSVVNTFVALALMLIYVQKYRGVGFLDWNPPIKAGLCVSTFFFLSSLYLIVAPFVPPSDPSQNQYKDLPYYLHAVVGIAVFFVGALYWLLWAKILPKLGGYTLDQVIVTDRYGHNRQQMIRRYPDGRELPSWL</sequence>
<evidence type="ECO:0000256" key="2">
    <source>
        <dbReference type="ARBA" id="ARBA00022692"/>
    </source>
</evidence>
<feature type="transmembrane region" description="Helical" evidence="6">
    <location>
        <begin position="326"/>
        <end position="350"/>
    </location>
</feature>
<dbReference type="PhylomeDB" id="A0A060TAN9"/>
<dbReference type="AlphaFoldDB" id="A0A060TAN9"/>
<feature type="transmembrane region" description="Helical" evidence="6">
    <location>
        <begin position="444"/>
        <end position="463"/>
    </location>
</feature>
<dbReference type="FunFam" id="1.20.1740.10:FF:000025">
    <property type="entry name" value="High-affinity methionine permease"/>
    <property type="match status" value="1"/>
</dbReference>
<evidence type="ECO:0000256" key="5">
    <source>
        <dbReference type="SAM" id="MobiDB-lite"/>
    </source>
</evidence>
<feature type="transmembrane region" description="Helical" evidence="6">
    <location>
        <begin position="72"/>
        <end position="101"/>
    </location>
</feature>
<evidence type="ECO:0000256" key="6">
    <source>
        <dbReference type="SAM" id="Phobius"/>
    </source>
</evidence>
<dbReference type="GO" id="GO:0015179">
    <property type="term" value="F:L-amino acid transmembrane transporter activity"/>
    <property type="evidence" value="ECO:0007669"/>
    <property type="project" value="TreeGrafter"/>
</dbReference>
<proteinExistence type="predicted"/>
<evidence type="ECO:0000313" key="7">
    <source>
        <dbReference type="EMBL" id="CDP38155.1"/>
    </source>
</evidence>
<dbReference type="EMBL" id="HG937694">
    <property type="protein sequence ID" value="CDP38155.1"/>
    <property type="molecule type" value="Genomic_DNA"/>
</dbReference>
<reference evidence="7" key="2">
    <citation type="submission" date="2014-06" db="EMBL/GenBank/DDBJ databases">
        <title>The complete genome of Blastobotrys (Arxula) adeninivorans LS3 - a yeast of biotechnological interest.</title>
        <authorList>
            <person name="Kunze G."/>
            <person name="Gaillardin C."/>
            <person name="Czernicka M."/>
            <person name="Durrens P."/>
            <person name="Martin T."/>
            <person name="Boer E."/>
            <person name="Gabaldon T."/>
            <person name="Cruz J."/>
            <person name="Talla E."/>
            <person name="Marck C."/>
            <person name="Goffeau A."/>
            <person name="Barbe V."/>
            <person name="Baret P."/>
            <person name="Baronian K."/>
            <person name="Beier S."/>
            <person name="Bleykasten C."/>
            <person name="Bode R."/>
            <person name="Casaregola S."/>
            <person name="Despons L."/>
            <person name="Fairhead C."/>
            <person name="Giersberg M."/>
            <person name="Gierski P."/>
            <person name="Hahnel U."/>
            <person name="Hartmann A."/>
            <person name="Jankowska D."/>
            <person name="Jubin C."/>
            <person name="Jung P."/>
            <person name="Lafontaine I."/>
            <person name="Leh-Louis V."/>
            <person name="Lemaire M."/>
            <person name="Marcet-Houben M."/>
            <person name="Mascher M."/>
            <person name="Morel G."/>
            <person name="Richard G.-F."/>
            <person name="Riechen J."/>
            <person name="Sacerdot C."/>
            <person name="Sarkar A."/>
            <person name="Savel G."/>
            <person name="Schacherer J."/>
            <person name="Sherman D."/>
            <person name="Straub M.-L."/>
            <person name="Stein N."/>
            <person name="Thierry A."/>
            <person name="Trautwein-Schult A."/>
            <person name="Westhof E."/>
            <person name="Worch S."/>
            <person name="Dujon B."/>
            <person name="Souciet J.-L."/>
            <person name="Wincker P."/>
            <person name="Scholz U."/>
            <person name="Neuveglise N."/>
        </authorList>
    </citation>
    <scope>NUCLEOTIDE SEQUENCE</scope>
    <source>
        <strain evidence="7">LS3</strain>
    </source>
</reference>
<feature type="transmembrane region" description="Helical" evidence="6">
    <location>
        <begin position="404"/>
        <end position="424"/>
    </location>
</feature>
<feature type="transmembrane region" description="Helical" evidence="6">
    <location>
        <begin position="197"/>
        <end position="216"/>
    </location>
</feature>
<gene>
    <name evidence="7" type="ORF">GNLVRS02_ARAD1D28292g</name>
</gene>
<dbReference type="PANTHER" id="PTHR11785:SF498">
    <property type="entry name" value="HIGH-AFFINITY METHIONINE PERMEASE"/>
    <property type="match status" value="1"/>
</dbReference>
<accession>A0A060TAN9</accession>
<dbReference type="Gene3D" id="1.20.1740.10">
    <property type="entry name" value="Amino acid/polyamine transporter I"/>
    <property type="match status" value="1"/>
</dbReference>
<dbReference type="PIRSF" id="PIRSF006060">
    <property type="entry name" value="AA_transporter"/>
    <property type="match status" value="1"/>
</dbReference>
<comment type="subcellular location">
    <subcellularLocation>
        <location evidence="1">Membrane</location>
        <topology evidence="1">Multi-pass membrane protein</topology>
    </subcellularLocation>
</comment>
<feature type="transmembrane region" description="Helical" evidence="6">
    <location>
        <begin position="478"/>
        <end position="498"/>
    </location>
</feature>
<feature type="transmembrane region" description="Helical" evidence="6">
    <location>
        <begin position="236"/>
        <end position="253"/>
    </location>
</feature>
<dbReference type="InterPro" id="IPR050598">
    <property type="entry name" value="AminoAcid_Transporter"/>
</dbReference>
<evidence type="ECO:0000256" key="1">
    <source>
        <dbReference type="ARBA" id="ARBA00004141"/>
    </source>
</evidence>
<feature type="transmembrane region" description="Helical" evidence="6">
    <location>
        <begin position="274"/>
        <end position="297"/>
    </location>
</feature>
<feature type="transmembrane region" description="Helical" evidence="6">
    <location>
        <begin position="47"/>
        <end position="66"/>
    </location>
</feature>
<keyword evidence="2 6" id="KW-0812">Transmembrane</keyword>
<reference evidence="7" key="1">
    <citation type="submission" date="2014-02" db="EMBL/GenBank/DDBJ databases">
        <authorList>
            <person name="Genoscope - CEA"/>
        </authorList>
    </citation>
    <scope>NUCLEOTIDE SEQUENCE</scope>
    <source>
        <strain evidence="7">LS3</strain>
    </source>
</reference>
<keyword evidence="3 6" id="KW-1133">Transmembrane helix</keyword>
<organism evidence="7">
    <name type="scientific">Blastobotrys adeninivorans</name>
    <name type="common">Yeast</name>
    <name type="synonym">Arxula adeninivorans</name>
    <dbReference type="NCBI Taxonomy" id="409370"/>
    <lineage>
        <taxon>Eukaryota</taxon>
        <taxon>Fungi</taxon>
        <taxon>Dikarya</taxon>
        <taxon>Ascomycota</taxon>
        <taxon>Saccharomycotina</taxon>
        <taxon>Dipodascomycetes</taxon>
        <taxon>Dipodascales</taxon>
        <taxon>Trichomonascaceae</taxon>
        <taxon>Blastobotrys</taxon>
    </lineage>
</organism>
<evidence type="ECO:0000256" key="3">
    <source>
        <dbReference type="ARBA" id="ARBA00022989"/>
    </source>
</evidence>
<dbReference type="GO" id="GO:0016020">
    <property type="term" value="C:membrane"/>
    <property type="evidence" value="ECO:0007669"/>
    <property type="project" value="UniProtKB-SubCell"/>
</dbReference>
<evidence type="ECO:0000256" key="4">
    <source>
        <dbReference type="ARBA" id="ARBA00023136"/>
    </source>
</evidence>
<name>A0A060TAN9_BLAAD</name>
<dbReference type="Pfam" id="PF13520">
    <property type="entry name" value="AA_permease_2"/>
    <property type="match status" value="1"/>
</dbReference>
<feature type="compositionally biased region" description="Low complexity" evidence="5">
    <location>
        <begin position="1"/>
        <end position="19"/>
    </location>
</feature>
<keyword evidence="4 6" id="KW-0472">Membrane</keyword>